<keyword evidence="1" id="KW-0812">Transmembrane</keyword>
<accession>A0A9D2GUU9</accession>
<evidence type="ECO:0008006" key="4">
    <source>
        <dbReference type="Google" id="ProtNLM"/>
    </source>
</evidence>
<name>A0A9D2GUU9_9BACT</name>
<reference evidence="2" key="2">
    <citation type="submission" date="2021-04" db="EMBL/GenBank/DDBJ databases">
        <authorList>
            <person name="Gilroy R."/>
        </authorList>
    </citation>
    <scope>NUCLEOTIDE SEQUENCE</scope>
    <source>
        <strain evidence="2">ChiW4-1371</strain>
    </source>
</reference>
<evidence type="ECO:0000313" key="2">
    <source>
        <dbReference type="EMBL" id="HIZ89125.1"/>
    </source>
</evidence>
<dbReference type="Proteomes" id="UP000824176">
    <property type="component" value="Unassembled WGS sequence"/>
</dbReference>
<dbReference type="EMBL" id="DXAQ01000066">
    <property type="protein sequence ID" value="HIZ89125.1"/>
    <property type="molecule type" value="Genomic_DNA"/>
</dbReference>
<gene>
    <name evidence="2" type="ORF">H9804_04210</name>
</gene>
<evidence type="ECO:0000313" key="3">
    <source>
        <dbReference type="Proteomes" id="UP000824176"/>
    </source>
</evidence>
<organism evidence="2 3">
    <name type="scientific">Candidatus Mucispirillum faecigallinarum</name>
    <dbReference type="NCBI Taxonomy" id="2838699"/>
    <lineage>
        <taxon>Bacteria</taxon>
        <taxon>Pseudomonadati</taxon>
        <taxon>Deferribacterota</taxon>
        <taxon>Deferribacteres</taxon>
        <taxon>Deferribacterales</taxon>
        <taxon>Mucispirillaceae</taxon>
        <taxon>Mucispirillum</taxon>
    </lineage>
</organism>
<keyword evidence="1" id="KW-1133">Transmembrane helix</keyword>
<keyword evidence="1" id="KW-0472">Membrane</keyword>
<dbReference type="AlphaFoldDB" id="A0A9D2GUU9"/>
<proteinExistence type="predicted"/>
<sequence>MYGFRRIQNRLYEQVDTRMNFKPVVYLIFIFLIYNLTVQYAYAYKLPFFSEKLYKHGFIKKQPFHINIGYEYNNSNGFDILYSNNSNSNVFVTSKSIEKSSHGIKAEADLYITPFLKFYINYIYRQSDLTIYYEINKNQNKFLLTDYSSKYAVKTDEHIYMAGFELSYEWTIKNKYSPYISFLSGFGYTAVNRYDDIFYNAQFMLKAGTYITFNENLRLNVYTGADYTTLFNSGIMQETFTINIPKNYLSLSTPNGQYKTSVIYYENYDKNINMVLGAKLEIYKYSSIFAEIKYINSLTIYTGINIMF</sequence>
<feature type="transmembrane region" description="Helical" evidence="1">
    <location>
        <begin position="21"/>
        <end position="42"/>
    </location>
</feature>
<evidence type="ECO:0000256" key="1">
    <source>
        <dbReference type="SAM" id="Phobius"/>
    </source>
</evidence>
<reference evidence="2" key="1">
    <citation type="journal article" date="2021" name="PeerJ">
        <title>Extensive microbial diversity within the chicken gut microbiome revealed by metagenomics and culture.</title>
        <authorList>
            <person name="Gilroy R."/>
            <person name="Ravi A."/>
            <person name="Getino M."/>
            <person name="Pursley I."/>
            <person name="Horton D.L."/>
            <person name="Alikhan N.F."/>
            <person name="Baker D."/>
            <person name="Gharbi K."/>
            <person name="Hall N."/>
            <person name="Watson M."/>
            <person name="Adriaenssens E.M."/>
            <person name="Foster-Nyarko E."/>
            <person name="Jarju S."/>
            <person name="Secka A."/>
            <person name="Antonio M."/>
            <person name="Oren A."/>
            <person name="Chaudhuri R.R."/>
            <person name="La Ragione R."/>
            <person name="Hildebrand F."/>
            <person name="Pallen M.J."/>
        </authorList>
    </citation>
    <scope>NUCLEOTIDE SEQUENCE</scope>
    <source>
        <strain evidence="2">ChiW4-1371</strain>
    </source>
</reference>
<protein>
    <recommendedName>
        <fullName evidence="4">Autotransporter domain-containing protein</fullName>
    </recommendedName>
</protein>
<comment type="caution">
    <text evidence="2">The sequence shown here is derived from an EMBL/GenBank/DDBJ whole genome shotgun (WGS) entry which is preliminary data.</text>
</comment>